<name>A0A0L8H061_OCTBM</name>
<keyword evidence="1" id="KW-0472">Membrane</keyword>
<sequence length="94" mass="11107">MPIHKIIKHWFSDMSSKMLLIFLHCTEVYLEIGEEVVCLYVFVLGDSKYNEKNIFIYLLNCFLSHEILIYKALVLKELHILIIVNCKEISKLAF</sequence>
<evidence type="ECO:0000256" key="1">
    <source>
        <dbReference type="SAM" id="Phobius"/>
    </source>
</evidence>
<protein>
    <submittedName>
        <fullName evidence="2">Uncharacterized protein</fullName>
    </submittedName>
</protein>
<keyword evidence="1" id="KW-1133">Transmembrane helix</keyword>
<reference evidence="2" key="1">
    <citation type="submission" date="2015-07" db="EMBL/GenBank/DDBJ databases">
        <title>MeaNS - Measles Nucleotide Surveillance Program.</title>
        <authorList>
            <person name="Tran T."/>
            <person name="Druce J."/>
        </authorList>
    </citation>
    <scope>NUCLEOTIDE SEQUENCE</scope>
    <source>
        <strain evidence="2">UCB-OBI-ISO-001</strain>
        <tissue evidence="2">Gonad</tissue>
    </source>
</reference>
<feature type="transmembrane region" description="Helical" evidence="1">
    <location>
        <begin position="54"/>
        <end position="73"/>
    </location>
</feature>
<dbReference type="EMBL" id="KQ419660">
    <property type="protein sequence ID" value="KOF82666.1"/>
    <property type="molecule type" value="Genomic_DNA"/>
</dbReference>
<accession>A0A0L8H061</accession>
<organism evidence="2">
    <name type="scientific">Octopus bimaculoides</name>
    <name type="common">California two-spotted octopus</name>
    <dbReference type="NCBI Taxonomy" id="37653"/>
    <lineage>
        <taxon>Eukaryota</taxon>
        <taxon>Metazoa</taxon>
        <taxon>Spiralia</taxon>
        <taxon>Lophotrochozoa</taxon>
        <taxon>Mollusca</taxon>
        <taxon>Cephalopoda</taxon>
        <taxon>Coleoidea</taxon>
        <taxon>Octopodiformes</taxon>
        <taxon>Octopoda</taxon>
        <taxon>Incirrata</taxon>
        <taxon>Octopodidae</taxon>
        <taxon>Octopus</taxon>
    </lineage>
</organism>
<evidence type="ECO:0000313" key="2">
    <source>
        <dbReference type="EMBL" id="KOF82666.1"/>
    </source>
</evidence>
<keyword evidence="1" id="KW-0812">Transmembrane</keyword>
<proteinExistence type="predicted"/>
<dbReference type="AlphaFoldDB" id="A0A0L8H061"/>
<gene>
    <name evidence="2" type="ORF">OCBIM_22024945mg</name>
</gene>